<dbReference type="InterPro" id="IPR036605">
    <property type="entry name" value="Mago_nashi_sf"/>
</dbReference>
<keyword evidence="3" id="KW-0539">Nucleus</keyword>
<evidence type="ECO:0000313" key="6">
    <source>
        <dbReference type="Proteomes" id="UP001521116"/>
    </source>
</evidence>
<evidence type="ECO:0000256" key="2">
    <source>
        <dbReference type="ARBA" id="ARBA00009270"/>
    </source>
</evidence>
<dbReference type="CDD" id="cd11295">
    <property type="entry name" value="Mago_nashi"/>
    <property type="match status" value="1"/>
</dbReference>
<dbReference type="Pfam" id="PF02792">
    <property type="entry name" value="Mago_nashi"/>
    <property type="match status" value="1"/>
</dbReference>
<feature type="compositionally biased region" description="Polar residues" evidence="4">
    <location>
        <begin position="245"/>
        <end position="257"/>
    </location>
</feature>
<gene>
    <name evidence="5" type="ORF">SLS56_005139</name>
</gene>
<feature type="region of interest" description="Disordered" evidence="4">
    <location>
        <begin position="155"/>
        <end position="257"/>
    </location>
</feature>
<evidence type="ECO:0000256" key="1">
    <source>
        <dbReference type="ARBA" id="ARBA00004123"/>
    </source>
</evidence>
<organism evidence="5 6">
    <name type="scientific">Neofusicoccum ribis</name>
    <dbReference type="NCBI Taxonomy" id="45134"/>
    <lineage>
        <taxon>Eukaryota</taxon>
        <taxon>Fungi</taxon>
        <taxon>Dikarya</taxon>
        <taxon>Ascomycota</taxon>
        <taxon>Pezizomycotina</taxon>
        <taxon>Dothideomycetes</taxon>
        <taxon>Dothideomycetes incertae sedis</taxon>
        <taxon>Botryosphaeriales</taxon>
        <taxon>Botryosphaeriaceae</taxon>
        <taxon>Neofusicoccum</taxon>
    </lineage>
</organism>
<dbReference type="InterPro" id="IPR018618">
    <property type="entry name" value="GID4/10-like"/>
</dbReference>
<name>A0ABR3SUB6_9PEZI</name>
<dbReference type="SUPFAM" id="SSF89817">
    <property type="entry name" value="Mago nashi protein"/>
    <property type="match status" value="1"/>
</dbReference>
<proteinExistence type="inferred from homology"/>
<dbReference type="PANTHER" id="PTHR12638:SF0">
    <property type="entry name" value="MAGO HOMOLOG, EXON JUNCTION COMPLEX SUBUNIT-RELATED"/>
    <property type="match status" value="1"/>
</dbReference>
<dbReference type="InterPro" id="IPR004023">
    <property type="entry name" value="Mago_nashi"/>
</dbReference>
<dbReference type="Gene3D" id="3.30.1560.10">
    <property type="entry name" value="Mago nashi"/>
    <property type="match status" value="1"/>
</dbReference>
<accession>A0ABR3SUB6</accession>
<dbReference type="Pfam" id="PF09783">
    <property type="entry name" value="Vac_ImportDeg"/>
    <property type="match status" value="1"/>
</dbReference>
<comment type="similarity">
    <text evidence="2">Belongs to the mago nashi family.</text>
</comment>
<comment type="subcellular location">
    <subcellularLocation>
        <location evidence="1">Nucleus</location>
    </subcellularLocation>
</comment>
<reference evidence="5 6" key="1">
    <citation type="submission" date="2024-02" db="EMBL/GenBank/DDBJ databases">
        <title>De novo assembly and annotation of 12 fungi associated with fruit tree decline syndrome in Ontario, Canada.</title>
        <authorList>
            <person name="Sulman M."/>
            <person name="Ellouze W."/>
            <person name="Ilyukhin E."/>
        </authorList>
    </citation>
    <scope>NUCLEOTIDE SEQUENCE [LARGE SCALE GENOMIC DNA]</scope>
    <source>
        <strain evidence="5 6">M1-105</strain>
    </source>
</reference>
<dbReference type="PANTHER" id="PTHR12638">
    <property type="entry name" value="PROTEIN MAGO NASHI HOMOLOG"/>
    <property type="match status" value="1"/>
</dbReference>
<protein>
    <submittedName>
        <fullName evidence="5">Uncharacterized protein</fullName>
    </submittedName>
</protein>
<evidence type="ECO:0000256" key="4">
    <source>
        <dbReference type="SAM" id="MobiDB-lite"/>
    </source>
</evidence>
<evidence type="ECO:0000256" key="3">
    <source>
        <dbReference type="ARBA" id="ARBA00023242"/>
    </source>
</evidence>
<dbReference type="Proteomes" id="UP001521116">
    <property type="component" value="Unassembled WGS sequence"/>
</dbReference>
<dbReference type="EMBL" id="JAJVDC020000050">
    <property type="protein sequence ID" value="KAL1629870.1"/>
    <property type="molecule type" value="Genomic_DNA"/>
</dbReference>
<comment type="caution">
    <text evidence="5">The sequence shown here is derived from an EMBL/GenBank/DDBJ whole genome shotgun (WGS) entry which is preliminary data.</text>
</comment>
<keyword evidence="6" id="KW-1185">Reference proteome</keyword>
<evidence type="ECO:0000313" key="5">
    <source>
        <dbReference type="EMBL" id="KAL1629870.1"/>
    </source>
</evidence>
<sequence>MLHSSGHSGRFGHEFLEFDFRTVGDGRSATARYANNSNYRNDSLIRKEMCVSSTVIAEIKRIIKESEIMKEDDAKWPQKNKDGRQELEIKLGNEHISFETAKIGSLVDVTESADPEGLRVFYYLVQDLKALVFSLISLHFKVRRCGAEKIMAATASASNDVKAPTDTAGRTAIDATTSTTPDGRAAHPEQTSHLATPPADQDSQPDVDPQNPVHAKRMDTEDDGPLRDTPSPLSAVGDVAECDRSSLQSPALPSTASASWYPHLYGPAWPEHRFLPNSTSSFLRPGSKFKGTQQSDRQVYEVQVEIKHVDMESHCLCGYLRIQGLTDDHPTLTTYFEGEIIGTKYTFQTNRPEWGSNEKVDMQHWGRFPAWRPLAKQAKRADFTYKNFAQRENLFMRWKEHFLVPDHTVRTISGASFEGFYYICFSQVTGKISGIYFHAKSEK</sequence>